<dbReference type="EMBL" id="JACTNZ010000005">
    <property type="protein sequence ID" value="KAG5549103.1"/>
    <property type="molecule type" value="Genomic_DNA"/>
</dbReference>
<evidence type="ECO:0000256" key="1">
    <source>
        <dbReference type="SAM" id="MobiDB-lite"/>
    </source>
</evidence>
<gene>
    <name evidence="2" type="ORF">RHGRI_014468</name>
</gene>
<sequence length="128" mass="14691">MPPPPPLSPLSSISFLFSDYKNLSFSLSPHLLYKPHQLLREYNHRVFRVFQTNRKADRKSENGTEKGSISETHIEPGPRRVVPNPSHLHAHDRPHRHHFFLHMVYLGIKLLRAGSSNEPTTPNDVGTQ</sequence>
<evidence type="ECO:0000313" key="3">
    <source>
        <dbReference type="Proteomes" id="UP000823749"/>
    </source>
</evidence>
<accession>A0AAV6K9U2</accession>
<dbReference type="EMBL" id="JACTNZ010000005">
    <property type="protein sequence ID" value="KAG5549104.1"/>
    <property type="molecule type" value="Genomic_DNA"/>
</dbReference>
<name>A0AAV6K9U2_9ERIC</name>
<feature type="region of interest" description="Disordered" evidence="1">
    <location>
        <begin position="53"/>
        <end position="93"/>
    </location>
</feature>
<reference evidence="2" key="1">
    <citation type="submission" date="2020-08" db="EMBL/GenBank/DDBJ databases">
        <title>Plant Genome Project.</title>
        <authorList>
            <person name="Zhang R.-G."/>
        </authorList>
    </citation>
    <scope>NUCLEOTIDE SEQUENCE</scope>
    <source>
        <strain evidence="2">WSP0</strain>
        <tissue evidence="2">Leaf</tissue>
    </source>
</reference>
<keyword evidence="3" id="KW-1185">Reference proteome</keyword>
<evidence type="ECO:0000313" key="2">
    <source>
        <dbReference type="EMBL" id="KAG5549104.1"/>
    </source>
</evidence>
<organism evidence="2 3">
    <name type="scientific">Rhododendron griersonianum</name>
    <dbReference type="NCBI Taxonomy" id="479676"/>
    <lineage>
        <taxon>Eukaryota</taxon>
        <taxon>Viridiplantae</taxon>
        <taxon>Streptophyta</taxon>
        <taxon>Embryophyta</taxon>
        <taxon>Tracheophyta</taxon>
        <taxon>Spermatophyta</taxon>
        <taxon>Magnoliopsida</taxon>
        <taxon>eudicotyledons</taxon>
        <taxon>Gunneridae</taxon>
        <taxon>Pentapetalae</taxon>
        <taxon>asterids</taxon>
        <taxon>Ericales</taxon>
        <taxon>Ericaceae</taxon>
        <taxon>Ericoideae</taxon>
        <taxon>Rhodoreae</taxon>
        <taxon>Rhododendron</taxon>
    </lineage>
</organism>
<comment type="caution">
    <text evidence="2">The sequence shown here is derived from an EMBL/GenBank/DDBJ whole genome shotgun (WGS) entry which is preliminary data.</text>
</comment>
<dbReference type="AlphaFoldDB" id="A0AAV6K9U2"/>
<feature type="compositionally biased region" description="Basic and acidic residues" evidence="1">
    <location>
        <begin position="54"/>
        <end position="64"/>
    </location>
</feature>
<protein>
    <submittedName>
        <fullName evidence="2">Uncharacterized protein</fullName>
    </submittedName>
</protein>
<proteinExistence type="predicted"/>
<dbReference type="Proteomes" id="UP000823749">
    <property type="component" value="Chromosome 5"/>
</dbReference>